<dbReference type="InterPro" id="IPR036388">
    <property type="entry name" value="WH-like_DNA-bd_sf"/>
</dbReference>
<dbReference type="SUPFAM" id="SSF48295">
    <property type="entry name" value="TrpR-like"/>
    <property type="match status" value="1"/>
</dbReference>
<evidence type="ECO:0000313" key="1">
    <source>
        <dbReference type="EMBL" id="GEN26265.1"/>
    </source>
</evidence>
<dbReference type="Gene3D" id="1.10.10.10">
    <property type="entry name" value="Winged helix-like DNA-binding domain superfamily/Winged helix DNA-binding domain"/>
    <property type="match status" value="1"/>
</dbReference>
<name>A0ABQ0WKI9_9GAMM</name>
<dbReference type="EMBL" id="BJXU01000203">
    <property type="protein sequence ID" value="GEN26265.1"/>
    <property type="molecule type" value="Genomic_DNA"/>
</dbReference>
<evidence type="ECO:0000313" key="2">
    <source>
        <dbReference type="Proteomes" id="UP000321726"/>
    </source>
</evidence>
<evidence type="ECO:0008006" key="3">
    <source>
        <dbReference type="Google" id="ProtNLM"/>
    </source>
</evidence>
<reference evidence="1 2" key="1">
    <citation type="submission" date="2019-07" db="EMBL/GenBank/DDBJ databases">
        <title>Whole genome shotgun sequence of Halomonas cupida NBRC 102219.</title>
        <authorList>
            <person name="Hosoyama A."/>
            <person name="Uohara A."/>
            <person name="Ohji S."/>
            <person name="Ichikawa N."/>
        </authorList>
    </citation>
    <scope>NUCLEOTIDE SEQUENCE [LARGE SCALE GENOMIC DNA]</scope>
    <source>
        <strain evidence="1 2">NBRC 102219</strain>
    </source>
</reference>
<gene>
    <name evidence="1" type="ORF">HCU01_42140</name>
</gene>
<comment type="caution">
    <text evidence="1">The sequence shown here is derived from an EMBL/GenBank/DDBJ whole genome shotgun (WGS) entry which is preliminary data.</text>
</comment>
<organism evidence="1 2">
    <name type="scientific">Halomonas cupida</name>
    <dbReference type="NCBI Taxonomy" id="44933"/>
    <lineage>
        <taxon>Bacteria</taxon>
        <taxon>Pseudomonadati</taxon>
        <taxon>Pseudomonadota</taxon>
        <taxon>Gammaproteobacteria</taxon>
        <taxon>Oceanospirillales</taxon>
        <taxon>Halomonadaceae</taxon>
        <taxon>Halomonas</taxon>
    </lineage>
</organism>
<sequence>MDCQAQGDIFKGKITAAEVARQYDLTVSEVEGWIDEAQRSMENGFKARRKGIRE</sequence>
<proteinExistence type="predicted"/>
<keyword evidence="2" id="KW-1185">Reference proteome</keyword>
<protein>
    <recommendedName>
        <fullName evidence="3">DUF1153 domain-containing protein</fullName>
    </recommendedName>
</protein>
<dbReference type="Proteomes" id="UP000321726">
    <property type="component" value="Unassembled WGS sequence"/>
</dbReference>
<dbReference type="InterPro" id="IPR010921">
    <property type="entry name" value="Trp_repressor/repl_initiator"/>
</dbReference>
<accession>A0ABQ0WKI9</accession>